<organism evidence="2 3">
    <name type="scientific">Sulfolobus tengchongensis</name>
    <dbReference type="NCBI Taxonomy" id="207809"/>
    <lineage>
        <taxon>Archaea</taxon>
        <taxon>Thermoproteota</taxon>
        <taxon>Thermoprotei</taxon>
        <taxon>Sulfolobales</taxon>
        <taxon>Sulfolobaceae</taxon>
        <taxon>Sulfolobus</taxon>
    </lineage>
</organism>
<dbReference type="EMBL" id="CP146016">
    <property type="protein sequence ID" value="WWQ59335.1"/>
    <property type="molecule type" value="Genomic_DNA"/>
</dbReference>
<dbReference type="Proteomes" id="UP001432202">
    <property type="component" value="Chromosome"/>
</dbReference>
<reference evidence="2 3" key="1">
    <citation type="submission" date="2024-02" db="EMBL/GenBank/DDBJ databases">
        <title>STSV induces naive adaptation in Sulfolobus.</title>
        <authorList>
            <person name="Xiang X."/>
            <person name="Song M."/>
        </authorList>
    </citation>
    <scope>NUCLEOTIDE SEQUENCE [LARGE SCALE GENOMIC DNA]</scope>
    <source>
        <strain evidence="2 3">RT2</strain>
    </source>
</reference>
<dbReference type="InterPro" id="IPR058240">
    <property type="entry name" value="rSAM_sf"/>
</dbReference>
<sequence>MYDVILTSDRGTFTDYGGISPLGYVACLPYRLVPRFFMDRIFTPPIPTDKEGRALIAPYPLRKVEAILSKNGFNTIVTTPEKLEKVASKGAKVIGVNVHDPKGIEPVSAKLSIIFGGGETWTAKFFDELGEKISKLKGKYNLKVVVGGAGAWQLERDPPSWVDVVFIGHAEVDLPEVVKKLEEGEEVPKVVKGRYPIKLDDIPPIINPARGGEVQITRGCPRGCWFCSVTPDTFMSFPIDYIMKEVEVNMKAGIRDVSLITDDMMLYGTKRLNEVNHDAIVKLYTELKKVGVDYINFAHISAAPVKLSPKTVKAMGEIAGWSEEKAVAPVVGLETGSEKIFNKYMKMKAYPWNYSHWKDLIVEATAIMNESYIFPCYTMTIGYPEETDDDVEDSIKIVEYIIDHEPIAWIFPLPVIPMGLSKIRDNPLPVLDKLPSRYWDLLYISWKYDLKITRRLSKTIAYTSKNPFIRSVVTYMIDKIFNTIEWYFERLKETKGKSALEYRDLNLNTAYGLVWSIFQLFKLGFAST</sequence>
<dbReference type="Pfam" id="PF04055">
    <property type="entry name" value="Radical_SAM"/>
    <property type="match status" value="1"/>
</dbReference>
<dbReference type="CDD" id="cd01335">
    <property type="entry name" value="Radical_SAM"/>
    <property type="match status" value="1"/>
</dbReference>
<dbReference type="InterPro" id="IPR023404">
    <property type="entry name" value="rSAM_horseshoe"/>
</dbReference>
<protein>
    <submittedName>
        <fullName evidence="2">Radical SAM protein</fullName>
    </submittedName>
</protein>
<name>A0AAX4KYC6_9CREN</name>
<dbReference type="SUPFAM" id="SSF102114">
    <property type="entry name" value="Radical SAM enzymes"/>
    <property type="match status" value="1"/>
</dbReference>
<dbReference type="SFLD" id="SFLDG01082">
    <property type="entry name" value="B12-binding_domain_containing"/>
    <property type="match status" value="1"/>
</dbReference>
<dbReference type="InterPro" id="IPR007197">
    <property type="entry name" value="rSAM"/>
</dbReference>
<accession>A0AAX4KYC6</accession>
<dbReference type="PANTHER" id="PTHR42731:SF4">
    <property type="entry name" value="RADICAL SAM DOMAIN PROTEIN"/>
    <property type="match status" value="1"/>
</dbReference>
<evidence type="ECO:0000313" key="2">
    <source>
        <dbReference type="EMBL" id="WWQ59335.1"/>
    </source>
</evidence>
<feature type="domain" description="Radical SAM core" evidence="1">
    <location>
        <begin position="206"/>
        <end position="463"/>
    </location>
</feature>
<proteinExistence type="predicted"/>
<dbReference type="Gene3D" id="3.80.30.20">
    <property type="entry name" value="tm_1862 like domain"/>
    <property type="match status" value="1"/>
</dbReference>
<gene>
    <name evidence="2" type="ORF">V6M85_07415</name>
</gene>
<dbReference type="RefSeq" id="WP_338598417.1">
    <property type="nucleotide sequence ID" value="NZ_CP146016.1"/>
</dbReference>
<dbReference type="AlphaFoldDB" id="A0AAX4KYC6"/>
<evidence type="ECO:0000313" key="3">
    <source>
        <dbReference type="Proteomes" id="UP001432202"/>
    </source>
</evidence>
<dbReference type="SMART" id="SM00729">
    <property type="entry name" value="Elp3"/>
    <property type="match status" value="1"/>
</dbReference>
<dbReference type="PANTHER" id="PTHR42731">
    <property type="entry name" value="SLL1084 PROTEIN"/>
    <property type="match status" value="1"/>
</dbReference>
<keyword evidence="3" id="KW-1185">Reference proteome</keyword>
<dbReference type="InterPro" id="IPR006638">
    <property type="entry name" value="Elp3/MiaA/NifB-like_rSAM"/>
</dbReference>
<dbReference type="GO" id="GO:0051536">
    <property type="term" value="F:iron-sulfur cluster binding"/>
    <property type="evidence" value="ECO:0007669"/>
    <property type="project" value="InterPro"/>
</dbReference>
<evidence type="ECO:0000259" key="1">
    <source>
        <dbReference type="PROSITE" id="PS51918"/>
    </source>
</evidence>
<dbReference type="GO" id="GO:0003824">
    <property type="term" value="F:catalytic activity"/>
    <property type="evidence" value="ECO:0007669"/>
    <property type="project" value="InterPro"/>
</dbReference>
<dbReference type="GeneID" id="89336585"/>
<dbReference type="SFLD" id="SFLDS00029">
    <property type="entry name" value="Radical_SAM"/>
    <property type="match status" value="1"/>
</dbReference>
<dbReference type="PROSITE" id="PS51918">
    <property type="entry name" value="RADICAL_SAM"/>
    <property type="match status" value="1"/>
</dbReference>